<keyword evidence="2" id="KW-1185">Reference proteome</keyword>
<reference evidence="1" key="1">
    <citation type="submission" date="2020-04" db="EMBL/GenBank/DDBJ databases">
        <authorList>
            <person name="Alioto T."/>
            <person name="Alioto T."/>
            <person name="Gomez Garrido J."/>
        </authorList>
    </citation>
    <scope>NUCLEOTIDE SEQUENCE</scope>
    <source>
        <strain evidence="1">A484AB</strain>
    </source>
</reference>
<dbReference type="GO" id="GO:0003676">
    <property type="term" value="F:nucleic acid binding"/>
    <property type="evidence" value="ECO:0007669"/>
    <property type="project" value="InterPro"/>
</dbReference>
<dbReference type="AlphaFoldDB" id="A0A7D9IYS7"/>
<dbReference type="Proteomes" id="UP001152795">
    <property type="component" value="Unassembled WGS sequence"/>
</dbReference>
<dbReference type="EMBL" id="CACRXK020010434">
    <property type="protein sequence ID" value="CAB4019395.1"/>
    <property type="molecule type" value="Genomic_DNA"/>
</dbReference>
<comment type="caution">
    <text evidence="1">The sequence shown here is derived from an EMBL/GenBank/DDBJ whole genome shotgun (WGS) entry which is preliminary data.</text>
</comment>
<dbReference type="InterPro" id="IPR036397">
    <property type="entry name" value="RNaseH_sf"/>
</dbReference>
<evidence type="ECO:0000313" key="2">
    <source>
        <dbReference type="Proteomes" id="UP001152795"/>
    </source>
</evidence>
<proteinExistence type="predicted"/>
<gene>
    <name evidence="1" type="ORF">PACLA_8A057363</name>
</gene>
<name>A0A7D9IYS7_PARCT</name>
<sequence>MASLGQVEAEMLKIPARSPDINPIENIFHLVKSQLNKQAVTENITSESYEQFQTRVLQVLRTFPIDIIDKTIDSMSKRINKMISSKGYRTKY</sequence>
<evidence type="ECO:0000313" key="1">
    <source>
        <dbReference type="EMBL" id="CAB4019395.1"/>
    </source>
</evidence>
<accession>A0A7D9IYS7</accession>
<dbReference type="Gene3D" id="3.30.420.10">
    <property type="entry name" value="Ribonuclease H-like superfamily/Ribonuclease H"/>
    <property type="match status" value="1"/>
</dbReference>
<dbReference type="OrthoDB" id="5970360at2759"/>
<protein>
    <submittedName>
        <fullName evidence="1">Uncharacterized protein</fullName>
    </submittedName>
</protein>
<organism evidence="1 2">
    <name type="scientific">Paramuricea clavata</name>
    <name type="common">Red gorgonian</name>
    <name type="synonym">Violescent sea-whip</name>
    <dbReference type="NCBI Taxonomy" id="317549"/>
    <lineage>
        <taxon>Eukaryota</taxon>
        <taxon>Metazoa</taxon>
        <taxon>Cnidaria</taxon>
        <taxon>Anthozoa</taxon>
        <taxon>Octocorallia</taxon>
        <taxon>Malacalcyonacea</taxon>
        <taxon>Plexauridae</taxon>
        <taxon>Paramuricea</taxon>
    </lineage>
</organism>